<keyword evidence="2" id="KW-0805">Transcription regulation</keyword>
<dbReference type="AlphaFoldDB" id="A0A061B111"/>
<dbReference type="InterPro" id="IPR016024">
    <property type="entry name" value="ARM-type_fold"/>
</dbReference>
<dbReference type="OrthoDB" id="338531at2759"/>
<evidence type="ECO:0000259" key="6">
    <source>
        <dbReference type="PROSITE" id="PS51526"/>
    </source>
</evidence>
<accession>A0A061B111</accession>
<evidence type="ECO:0000256" key="1">
    <source>
        <dbReference type="ARBA" id="ARBA00022853"/>
    </source>
</evidence>
<keyword evidence="4" id="KW-0539">Nucleus</keyword>
<gene>
    <name evidence="7" type="ORF">RHTO0S_08e03202g</name>
</gene>
<keyword evidence="3" id="KW-0804">Transcription</keyword>
<dbReference type="PANTHER" id="PTHR22970">
    <property type="entry name" value="AT-RICH INTERACTIVE DOMAIN-CONTAINING PROTEIN 2"/>
    <property type="match status" value="1"/>
</dbReference>
<name>A0A061B111_RHOTO</name>
<keyword evidence="1" id="KW-0156">Chromatin regulator</keyword>
<feature type="domain" description="RFX-type winged-helix" evidence="6">
    <location>
        <begin position="418"/>
        <end position="497"/>
    </location>
</feature>
<organism evidence="7">
    <name type="scientific">Rhodotorula toruloides</name>
    <name type="common">Yeast</name>
    <name type="synonym">Rhodosporidium toruloides</name>
    <dbReference type="NCBI Taxonomy" id="5286"/>
    <lineage>
        <taxon>Eukaryota</taxon>
        <taxon>Fungi</taxon>
        <taxon>Dikarya</taxon>
        <taxon>Basidiomycota</taxon>
        <taxon>Pucciniomycotina</taxon>
        <taxon>Microbotryomycetes</taxon>
        <taxon>Sporidiobolales</taxon>
        <taxon>Sporidiobolaceae</taxon>
        <taxon>Rhodotorula</taxon>
    </lineage>
</organism>
<dbReference type="InterPro" id="IPR003150">
    <property type="entry name" value="DNA-bd_RFX"/>
</dbReference>
<evidence type="ECO:0000256" key="4">
    <source>
        <dbReference type="ARBA" id="ARBA00023242"/>
    </source>
</evidence>
<evidence type="ECO:0000256" key="2">
    <source>
        <dbReference type="ARBA" id="ARBA00023015"/>
    </source>
</evidence>
<evidence type="ECO:0000256" key="5">
    <source>
        <dbReference type="SAM" id="MobiDB-lite"/>
    </source>
</evidence>
<dbReference type="EMBL" id="LK052943">
    <property type="protein sequence ID" value="CDR43571.1"/>
    <property type="molecule type" value="Genomic_DNA"/>
</dbReference>
<dbReference type="GO" id="GO:0003677">
    <property type="term" value="F:DNA binding"/>
    <property type="evidence" value="ECO:0007669"/>
    <property type="project" value="InterPro"/>
</dbReference>
<dbReference type="GO" id="GO:0016586">
    <property type="term" value="C:RSC-type complex"/>
    <property type="evidence" value="ECO:0007669"/>
    <property type="project" value="TreeGrafter"/>
</dbReference>
<dbReference type="GO" id="GO:0006355">
    <property type="term" value="P:regulation of DNA-templated transcription"/>
    <property type="evidence" value="ECO:0007669"/>
    <property type="project" value="InterPro"/>
</dbReference>
<evidence type="ECO:0000256" key="3">
    <source>
        <dbReference type="ARBA" id="ARBA00023163"/>
    </source>
</evidence>
<proteinExistence type="predicted"/>
<evidence type="ECO:0000313" key="7">
    <source>
        <dbReference type="EMBL" id="CDR43571.1"/>
    </source>
</evidence>
<reference evidence="7" key="1">
    <citation type="journal article" date="2014" name="Genome Announc.">
        <title>Draft genome sequence of Rhodosporidium toruloides CECT1137, an oleaginous yeast of biotechnological interest.</title>
        <authorList>
            <person name="Morin N."/>
            <person name="Calcas X."/>
            <person name="Devillers H."/>
            <person name="Durrens P."/>
            <person name="Sherman D.J."/>
            <person name="Nicaud J.-M."/>
            <person name="Neuveglise C."/>
        </authorList>
    </citation>
    <scope>NUCLEOTIDE SEQUENCE</scope>
    <source>
        <strain evidence="7">CECT1137</strain>
    </source>
</reference>
<protein>
    <submittedName>
        <fullName evidence="7">RHTO0S08e03202g1_1</fullName>
    </submittedName>
</protein>
<dbReference type="SUPFAM" id="SSF48371">
    <property type="entry name" value="ARM repeat"/>
    <property type="match status" value="1"/>
</dbReference>
<dbReference type="GO" id="GO:0006325">
    <property type="term" value="P:chromatin organization"/>
    <property type="evidence" value="ECO:0007669"/>
    <property type="project" value="UniProtKB-KW"/>
</dbReference>
<feature type="region of interest" description="Disordered" evidence="5">
    <location>
        <begin position="1"/>
        <end position="39"/>
    </location>
</feature>
<dbReference type="InterPro" id="IPR052406">
    <property type="entry name" value="Chromatin_Remodeling_Comp"/>
</dbReference>
<dbReference type="PANTHER" id="PTHR22970:SF14">
    <property type="entry name" value="AT-RICH INTERACTIVE DOMAIN-CONTAINING PROTEIN 2"/>
    <property type="match status" value="1"/>
</dbReference>
<sequence>MQSAPGRPGQQAVAKPYSQPGVAKPAAPRRTAGQAIRGSQRAAVRERWDRVFGGQAFLEPGPTNRLVLSMRSGIPAEVDFGLGHLVQVTSMEPDLVRFNEMPGLLDGCLALIRDYLERRRADRLRGTPAMTPFVGEEGRDVVRRRAGEAALILRNLAPEKRSQEPLKESKKLKKVLCEVLEEGMVDELDAEETTEIRVYLLDVLECIAEHIPLALPGHAIAAAAVDDDKDDRPLPKPEPLDSPSVRLFPLLVALTRSTDRALVLGAFRCLTALALNDKSDAVFALLTYEAIEPLPKPHPHPIQTAIELLPVSDAELSLAILEFLYQHTLLPSNAVLFASRPELAGILRLVFSKFHIRAKLEEIDIDVSTAPFEGKQYHDSHGFKHLRKPTGSSKATEGSLVTAGELARLLPLPEPQRVLTWMRLVFEMDPQGSIQQTELWQAYRAQFELNLRPGHPQMFPAADVIKYSTTAFPESVPMVSEEGGARRFIIKGLKLKDRPELDGRRACKWMGCHAQISAVDKPLTCYQHLHTSHIATSNPPTACQWLGCNYATSQTADALRIAELLLHVRTHLPPLSSASLAVSEGSPLKPMPAVLHHQRFHAEKEGTAFDSSATGHGFFAALVVRNLGRVAKLAVDARTSAAASAASGKGASGSALVASGNAAIGRLAGDQQSIFEAFAAAAEGSVKKEGVLNRLQKVDYAAGLPLAEALVGMQDALNATVMSDVTLGKILGETALQVEECRRGLKKLRAAASATSQDVEMKVQA</sequence>
<dbReference type="PROSITE" id="PS51526">
    <property type="entry name" value="RFX_DBD"/>
    <property type="match status" value="1"/>
</dbReference>